<name>A0AAN3BP67_LISMN</name>
<dbReference type="PROSITE" id="PS51462">
    <property type="entry name" value="NUDIX"/>
    <property type="match status" value="1"/>
</dbReference>
<dbReference type="AlphaFoldDB" id="A0AAN3BP67"/>
<dbReference type="PROSITE" id="PS00893">
    <property type="entry name" value="NUDIX_BOX"/>
    <property type="match status" value="1"/>
</dbReference>
<evidence type="ECO:0000256" key="1">
    <source>
        <dbReference type="ARBA" id="ARBA00001946"/>
    </source>
</evidence>
<dbReference type="PANTHER" id="PTHR43046:SF14">
    <property type="entry name" value="MUTT_NUDIX FAMILY PROTEIN"/>
    <property type="match status" value="1"/>
</dbReference>
<sequence length="153" mass="17929">MKHIRTAAIITHQNKILLHSNQEEDYWTLPGGAVENESTKEGLKREMKEELGEDVAILELSIIAENRFLYRGEEIDSIEFYYTVKLFPDSSLLNQSAFTKIEKFGQYGEEAYELHFKWFDIDKLEEITILPRFLKMELANSSRKNIIHLEQST</sequence>
<evidence type="ECO:0000256" key="2">
    <source>
        <dbReference type="ARBA" id="ARBA00022801"/>
    </source>
</evidence>
<dbReference type="SUPFAM" id="SSF55811">
    <property type="entry name" value="Nudix"/>
    <property type="match status" value="1"/>
</dbReference>
<reference evidence="4 5" key="1">
    <citation type="submission" date="2018-06" db="EMBL/GenBank/DDBJ databases">
        <authorList>
            <consortium name="PulseNet: The National Subtyping Network for Foodborne Disease Surveillance"/>
            <person name="Tarr C.L."/>
            <person name="Trees E."/>
            <person name="Katz L.S."/>
            <person name="Carleton-Romer H.A."/>
            <person name="Stroika S."/>
            <person name="Kucerova Z."/>
            <person name="Roache K.F."/>
            <person name="Sabol A.L."/>
            <person name="Besser J."/>
            <person name="Gerner-Smidt P."/>
        </authorList>
    </citation>
    <scope>NUCLEOTIDE SEQUENCE [LARGE SCALE GENOMIC DNA]</scope>
    <source>
        <strain evidence="4 5">PNUSAL003001</strain>
    </source>
</reference>
<dbReference type="GO" id="GO:0016787">
    <property type="term" value="F:hydrolase activity"/>
    <property type="evidence" value="ECO:0007669"/>
    <property type="project" value="UniProtKB-KW"/>
</dbReference>
<dbReference type="InterPro" id="IPR000086">
    <property type="entry name" value="NUDIX_hydrolase_dom"/>
</dbReference>
<accession>A0AAN3BP67</accession>
<dbReference type="Gene3D" id="3.90.79.10">
    <property type="entry name" value="Nucleoside Triphosphate Pyrophosphohydrolase"/>
    <property type="match status" value="1"/>
</dbReference>
<dbReference type="EMBL" id="AABBWO010000001">
    <property type="protein sequence ID" value="EAG4183162.1"/>
    <property type="molecule type" value="Genomic_DNA"/>
</dbReference>
<comment type="cofactor">
    <cofactor evidence="1">
        <name>Mg(2+)</name>
        <dbReference type="ChEBI" id="CHEBI:18420"/>
    </cofactor>
</comment>
<evidence type="ECO:0000259" key="3">
    <source>
        <dbReference type="PROSITE" id="PS51462"/>
    </source>
</evidence>
<dbReference type="CDD" id="cd04688">
    <property type="entry name" value="NUDIX_Hydrolase"/>
    <property type="match status" value="1"/>
</dbReference>
<dbReference type="PANTHER" id="PTHR43046">
    <property type="entry name" value="GDP-MANNOSE MANNOSYL HYDROLASE"/>
    <property type="match status" value="1"/>
</dbReference>
<proteinExistence type="predicted"/>
<organism evidence="4 5">
    <name type="scientific">Listeria monocytogenes</name>
    <dbReference type="NCBI Taxonomy" id="1639"/>
    <lineage>
        <taxon>Bacteria</taxon>
        <taxon>Bacillati</taxon>
        <taxon>Bacillota</taxon>
        <taxon>Bacilli</taxon>
        <taxon>Bacillales</taxon>
        <taxon>Listeriaceae</taxon>
        <taxon>Listeria</taxon>
    </lineage>
</organism>
<feature type="domain" description="Nudix hydrolase" evidence="3">
    <location>
        <begin position="1"/>
        <end position="144"/>
    </location>
</feature>
<gene>
    <name evidence="4" type="ORF">CAC64_02300</name>
</gene>
<evidence type="ECO:0000313" key="4">
    <source>
        <dbReference type="EMBL" id="EAG4183162.1"/>
    </source>
</evidence>
<dbReference type="Proteomes" id="UP000531172">
    <property type="component" value="Unassembled WGS sequence"/>
</dbReference>
<keyword evidence="2" id="KW-0378">Hydrolase</keyword>
<dbReference type="Pfam" id="PF00293">
    <property type="entry name" value="NUDIX"/>
    <property type="match status" value="1"/>
</dbReference>
<evidence type="ECO:0000313" key="5">
    <source>
        <dbReference type="Proteomes" id="UP000531172"/>
    </source>
</evidence>
<comment type="caution">
    <text evidence="4">The sequence shown here is derived from an EMBL/GenBank/DDBJ whole genome shotgun (WGS) entry which is preliminary data.</text>
</comment>
<dbReference type="InterPro" id="IPR015797">
    <property type="entry name" value="NUDIX_hydrolase-like_dom_sf"/>
</dbReference>
<protein>
    <submittedName>
        <fullName evidence="4">NUDIX domain-containing protein</fullName>
    </submittedName>
</protein>
<dbReference type="InterPro" id="IPR020084">
    <property type="entry name" value="NUDIX_hydrolase_CS"/>
</dbReference>